<gene>
    <name evidence="2" type="ORF">J2S48_003391</name>
</gene>
<accession>A0ABU2CRA8</accession>
<dbReference type="EMBL" id="JAVDYE010000001">
    <property type="protein sequence ID" value="MDR7383876.1"/>
    <property type="molecule type" value="Genomic_DNA"/>
</dbReference>
<evidence type="ECO:0000256" key="1">
    <source>
        <dbReference type="SAM" id="Phobius"/>
    </source>
</evidence>
<evidence type="ECO:0000313" key="2">
    <source>
        <dbReference type="EMBL" id="MDR7383876.1"/>
    </source>
</evidence>
<sequence>MEEPQAEASYRTARSEAVRENWWFIGCIAIALAATPLLPLLPLVSPLIAMTTPLRKDRGRMVTLWVLAALLSLMVVAPWIIGIFDPVFVTEITGRA</sequence>
<keyword evidence="1" id="KW-0472">Membrane</keyword>
<protein>
    <submittedName>
        <fullName evidence="2">Uncharacterized protein</fullName>
    </submittedName>
</protein>
<name>A0ABU2CRA8_9MICO</name>
<keyword evidence="3" id="KW-1185">Reference proteome</keyword>
<feature type="transmembrane region" description="Helical" evidence="1">
    <location>
        <begin position="22"/>
        <end position="50"/>
    </location>
</feature>
<dbReference type="RefSeq" id="WP_274995132.1">
    <property type="nucleotide sequence ID" value="NZ_JAJQQP010000008.1"/>
</dbReference>
<feature type="transmembrane region" description="Helical" evidence="1">
    <location>
        <begin position="62"/>
        <end position="81"/>
    </location>
</feature>
<comment type="caution">
    <text evidence="2">The sequence shown here is derived from an EMBL/GenBank/DDBJ whole genome shotgun (WGS) entry which is preliminary data.</text>
</comment>
<organism evidence="2 3">
    <name type="scientific">Promicromonospora iranensis</name>
    <dbReference type="NCBI Taxonomy" id="1105144"/>
    <lineage>
        <taxon>Bacteria</taxon>
        <taxon>Bacillati</taxon>
        <taxon>Actinomycetota</taxon>
        <taxon>Actinomycetes</taxon>
        <taxon>Micrococcales</taxon>
        <taxon>Promicromonosporaceae</taxon>
        <taxon>Promicromonospora</taxon>
    </lineage>
</organism>
<proteinExistence type="predicted"/>
<dbReference type="Proteomes" id="UP001183585">
    <property type="component" value="Unassembled WGS sequence"/>
</dbReference>
<reference evidence="2 3" key="1">
    <citation type="submission" date="2023-07" db="EMBL/GenBank/DDBJ databases">
        <title>Sequencing the genomes of 1000 actinobacteria strains.</title>
        <authorList>
            <person name="Klenk H.-P."/>
        </authorList>
    </citation>
    <scope>NUCLEOTIDE SEQUENCE [LARGE SCALE GENOMIC DNA]</scope>
    <source>
        <strain evidence="2 3">DSM 45554</strain>
    </source>
</reference>
<keyword evidence="1" id="KW-1133">Transmembrane helix</keyword>
<evidence type="ECO:0000313" key="3">
    <source>
        <dbReference type="Proteomes" id="UP001183585"/>
    </source>
</evidence>
<keyword evidence="1" id="KW-0812">Transmembrane</keyword>